<dbReference type="Pfam" id="PF01300">
    <property type="entry name" value="Sua5_yciO_yrdC"/>
    <property type="match status" value="1"/>
</dbReference>
<keyword evidence="5" id="KW-0808">Transferase</keyword>
<comment type="caution">
    <text evidence="13">The sequence shown here is derived from an EMBL/GenBank/DDBJ whole genome shotgun (WGS) entry which is preliminary data.</text>
</comment>
<reference evidence="13 14" key="1">
    <citation type="journal article" date="2021" name="Syst. Appl. Microbiol.">
        <title>Persephonella atlantica sp. nov.: How to adapt to physico-chemical gradients in high temperature hydrothermal habitats.</title>
        <authorList>
            <person name="Francois D.X."/>
            <person name="Godfroy A."/>
            <person name="Mathien C."/>
            <person name="Aube J."/>
            <person name="Cathalot C."/>
            <person name="Lesongeur F."/>
            <person name="L'Haridon S."/>
            <person name="Philippon X."/>
            <person name="Roussel E.G."/>
        </authorList>
    </citation>
    <scope>NUCLEOTIDE SEQUENCE [LARGE SCALE GENOMIC DNA]</scope>
    <source>
        <strain evidence="13 14">MO1340</strain>
    </source>
</reference>
<keyword evidence="9" id="KW-0067">ATP-binding</keyword>
<evidence type="ECO:0000256" key="11">
    <source>
        <dbReference type="ARBA" id="ARBA00048366"/>
    </source>
</evidence>
<comment type="catalytic activity">
    <reaction evidence="11">
        <text>L-threonine + hydrogencarbonate + ATP = L-threonylcarbamoyladenylate + diphosphate + H2O</text>
        <dbReference type="Rhea" id="RHEA:36407"/>
        <dbReference type="ChEBI" id="CHEBI:15377"/>
        <dbReference type="ChEBI" id="CHEBI:17544"/>
        <dbReference type="ChEBI" id="CHEBI:30616"/>
        <dbReference type="ChEBI" id="CHEBI:33019"/>
        <dbReference type="ChEBI" id="CHEBI:57926"/>
        <dbReference type="ChEBI" id="CHEBI:73682"/>
        <dbReference type="EC" id="2.7.7.87"/>
    </reaction>
</comment>
<evidence type="ECO:0000256" key="8">
    <source>
        <dbReference type="ARBA" id="ARBA00022741"/>
    </source>
</evidence>
<dbReference type="PROSITE" id="PS51163">
    <property type="entry name" value="YRDC"/>
    <property type="match status" value="1"/>
</dbReference>
<dbReference type="NCBIfam" id="TIGR00057">
    <property type="entry name" value="L-threonylcarbamoyladenylate synthase"/>
    <property type="match status" value="1"/>
</dbReference>
<proteinExistence type="inferred from homology"/>
<protein>
    <recommendedName>
        <fullName evidence="10">L-threonylcarbamoyladenylate synthase</fullName>
        <ecNumber evidence="3">2.7.7.87</ecNumber>
    </recommendedName>
    <alternativeName>
        <fullName evidence="10">L-threonylcarbamoyladenylate synthase</fullName>
    </alternativeName>
</protein>
<dbReference type="InterPro" id="IPR050156">
    <property type="entry name" value="TC-AMP_synthase_SUA5"/>
</dbReference>
<dbReference type="Gene3D" id="3.90.870.10">
    <property type="entry name" value="DHBP synthase"/>
    <property type="match status" value="1"/>
</dbReference>
<evidence type="ECO:0000256" key="5">
    <source>
        <dbReference type="ARBA" id="ARBA00022679"/>
    </source>
</evidence>
<evidence type="ECO:0000256" key="9">
    <source>
        <dbReference type="ARBA" id="ARBA00022840"/>
    </source>
</evidence>
<evidence type="ECO:0000259" key="12">
    <source>
        <dbReference type="PROSITE" id="PS51163"/>
    </source>
</evidence>
<keyword evidence="7" id="KW-0548">Nucleotidyltransferase</keyword>
<evidence type="ECO:0000256" key="10">
    <source>
        <dbReference type="ARBA" id="ARBA00029774"/>
    </source>
</evidence>
<dbReference type="Proteomes" id="UP000772812">
    <property type="component" value="Unassembled WGS sequence"/>
</dbReference>
<evidence type="ECO:0000256" key="4">
    <source>
        <dbReference type="ARBA" id="ARBA00022490"/>
    </source>
</evidence>
<evidence type="ECO:0000256" key="7">
    <source>
        <dbReference type="ARBA" id="ARBA00022695"/>
    </source>
</evidence>
<gene>
    <name evidence="13" type="ORF">GWK41_05740</name>
</gene>
<dbReference type="SUPFAM" id="SSF55821">
    <property type="entry name" value="YrdC/RibB"/>
    <property type="match status" value="1"/>
</dbReference>
<feature type="domain" description="YrdC-like" evidence="12">
    <location>
        <begin position="7"/>
        <end position="190"/>
    </location>
</feature>
<evidence type="ECO:0000256" key="6">
    <source>
        <dbReference type="ARBA" id="ARBA00022694"/>
    </source>
</evidence>
<evidence type="ECO:0000313" key="13">
    <source>
        <dbReference type="EMBL" id="MBK3332562.1"/>
    </source>
</evidence>
<evidence type="ECO:0000256" key="3">
    <source>
        <dbReference type="ARBA" id="ARBA00012584"/>
    </source>
</evidence>
<organism evidence="13 14">
    <name type="scientific">Persephonella atlantica</name>
    <dbReference type="NCBI Taxonomy" id="2699429"/>
    <lineage>
        <taxon>Bacteria</taxon>
        <taxon>Pseudomonadati</taxon>
        <taxon>Aquificota</taxon>
        <taxon>Aquificia</taxon>
        <taxon>Aquificales</taxon>
        <taxon>Hydrogenothermaceae</taxon>
        <taxon>Persephonella</taxon>
    </lineage>
</organism>
<dbReference type="EMBL" id="JAACYA010000002">
    <property type="protein sequence ID" value="MBK3332562.1"/>
    <property type="molecule type" value="Genomic_DNA"/>
</dbReference>
<comment type="similarity">
    <text evidence="2">Belongs to the SUA5 family.</text>
</comment>
<evidence type="ECO:0000313" key="14">
    <source>
        <dbReference type="Proteomes" id="UP000772812"/>
    </source>
</evidence>
<keyword evidence="14" id="KW-1185">Reference proteome</keyword>
<keyword evidence="4" id="KW-0963">Cytoplasm</keyword>
<dbReference type="InterPro" id="IPR006070">
    <property type="entry name" value="Sua5-like_dom"/>
</dbReference>
<evidence type="ECO:0000256" key="2">
    <source>
        <dbReference type="ARBA" id="ARBA00007663"/>
    </source>
</evidence>
<evidence type="ECO:0000256" key="1">
    <source>
        <dbReference type="ARBA" id="ARBA00004496"/>
    </source>
</evidence>
<name>A0ABS1GIJ0_9AQUI</name>
<dbReference type="InterPro" id="IPR017945">
    <property type="entry name" value="DHBP_synth_RibB-like_a/b_dom"/>
</dbReference>
<keyword evidence="6" id="KW-0819">tRNA processing</keyword>
<sequence>MLMIRISTDFKKAEEVLKSGGIVVAPTDTLYGILADALNPEAVKKVYKLKKRTENKPVIVLIPSVEYLKLFDVYPKKEEIKLLKHGGITVIIPLKDSKKFFYLHRGAGSIAFRIPKKEELIKLMKNIKKPLIAPSANPEGKSPAKDIDEAVAYFGDSIDLYIDGGKIKSSIPSTIVKVNSQVQIIREGSVKKEHIDKIIKSV</sequence>
<dbReference type="EC" id="2.7.7.87" evidence="3"/>
<comment type="subcellular location">
    <subcellularLocation>
        <location evidence="1">Cytoplasm</location>
    </subcellularLocation>
</comment>
<accession>A0ABS1GIJ0</accession>
<dbReference type="PANTHER" id="PTHR17490:SF16">
    <property type="entry name" value="THREONYLCARBAMOYL-AMP SYNTHASE"/>
    <property type="match status" value="1"/>
</dbReference>
<keyword evidence="8" id="KW-0547">Nucleotide-binding</keyword>
<dbReference type="PANTHER" id="PTHR17490">
    <property type="entry name" value="SUA5"/>
    <property type="match status" value="1"/>
</dbReference>